<keyword evidence="1" id="KW-0032">Aminotransferase</keyword>
<sequence length="436" mass="48338">MSKEKDDFIARSKQFWNPGKTSDWQRMGVDLVIDRREAYYLWDVDGRRLIDVHLNGGTYSLGHRNPEVVEAVREGMAYFDIGNHHFPSIMRTHVAEMLERLTPPGLKRTIFASGGAEAIDIALKSARNATKRRKIICIERCYHGHTGLAVQVGDDRFSKLFLSEASNENVVKVPFNDLERMLEAIAVGDAACVIMETIPATYGFPMPKPGYLKAIKAACEKVGTLYIADEVQTGLMRTGEMWGIETYGVNPDILVTGKGLSGGIYPIAAVVVSEKAGQWLSEDGFGHMSSFGGAELGCLAAAKVLEICSRPETRSQVHYISAYLANGLRQVQANYPDFFTGIRQRGVVMGLEFNHDQGAVYVMKHLYQNGVWAIFSTLDKRVLQFKPGLLIDREMCDEILTRLDTSVALAQAELFGGRARSYMTSSKPSYSRQSAA</sequence>
<organism evidence="1 2">
    <name type="scientific">Taklimakanibacter albus</name>
    <dbReference type="NCBI Taxonomy" id="2800327"/>
    <lineage>
        <taxon>Bacteria</taxon>
        <taxon>Pseudomonadati</taxon>
        <taxon>Pseudomonadota</taxon>
        <taxon>Alphaproteobacteria</taxon>
        <taxon>Hyphomicrobiales</taxon>
        <taxon>Aestuariivirgaceae</taxon>
        <taxon>Taklimakanibacter</taxon>
    </lineage>
</organism>
<comment type="caution">
    <text evidence="1">The sequence shown here is derived from an EMBL/GenBank/DDBJ whole genome shotgun (WGS) entry which is preliminary data.</text>
</comment>
<accession>A0ACC5R4L0</accession>
<name>A0ACC5R4L0_9HYPH</name>
<dbReference type="Proteomes" id="UP000616151">
    <property type="component" value="Unassembled WGS sequence"/>
</dbReference>
<keyword evidence="2" id="KW-1185">Reference proteome</keyword>
<evidence type="ECO:0000313" key="1">
    <source>
        <dbReference type="EMBL" id="MBK1867550.1"/>
    </source>
</evidence>
<protein>
    <submittedName>
        <fullName evidence="1">Aspartate aminotransferase family protein</fullName>
    </submittedName>
</protein>
<evidence type="ECO:0000313" key="2">
    <source>
        <dbReference type="Proteomes" id="UP000616151"/>
    </source>
</evidence>
<proteinExistence type="predicted"/>
<gene>
    <name evidence="1" type="ORF">JHL16_14425</name>
</gene>
<dbReference type="EMBL" id="JAENHL010000007">
    <property type="protein sequence ID" value="MBK1867550.1"/>
    <property type="molecule type" value="Genomic_DNA"/>
</dbReference>
<keyword evidence="1" id="KW-0808">Transferase</keyword>
<reference evidence="1" key="1">
    <citation type="submission" date="2021-01" db="EMBL/GenBank/DDBJ databases">
        <authorList>
            <person name="Sun Q."/>
        </authorList>
    </citation>
    <scope>NUCLEOTIDE SEQUENCE</scope>
    <source>
        <strain evidence="1">YIM B02566</strain>
    </source>
</reference>